<dbReference type="CDD" id="cd00093">
    <property type="entry name" value="HTH_XRE"/>
    <property type="match status" value="1"/>
</dbReference>
<dbReference type="InterPro" id="IPR001387">
    <property type="entry name" value="Cro/C1-type_HTH"/>
</dbReference>
<dbReference type="Gene3D" id="1.10.260.40">
    <property type="entry name" value="lambda repressor-like DNA-binding domains"/>
    <property type="match status" value="1"/>
</dbReference>
<dbReference type="EMBL" id="QVIG01000001">
    <property type="protein sequence ID" value="RGD59439.1"/>
    <property type="molecule type" value="Genomic_DNA"/>
</dbReference>
<dbReference type="Pfam" id="PF19054">
    <property type="entry name" value="DUF5753"/>
    <property type="match status" value="1"/>
</dbReference>
<dbReference type="AlphaFoldDB" id="A0A372ZU81"/>
<dbReference type="Proteomes" id="UP000263377">
    <property type="component" value="Unassembled WGS sequence"/>
</dbReference>
<evidence type="ECO:0000313" key="3">
    <source>
        <dbReference type="Proteomes" id="UP000263377"/>
    </source>
</evidence>
<dbReference type="InterPro" id="IPR043917">
    <property type="entry name" value="DUF5753"/>
</dbReference>
<dbReference type="InterPro" id="IPR010982">
    <property type="entry name" value="Lambda_DNA-bd_dom_sf"/>
</dbReference>
<name>A0A372ZU81_9ACTN</name>
<reference evidence="2 3" key="1">
    <citation type="submission" date="2018-08" db="EMBL/GenBank/DDBJ databases">
        <title>Diversity &amp; Physiological Properties of Lignin-Decomposing Actinobacteria from Soil.</title>
        <authorList>
            <person name="Roh S.G."/>
            <person name="Kim S.B."/>
        </authorList>
    </citation>
    <scope>NUCLEOTIDE SEQUENCE [LARGE SCALE GENOMIC DNA]</scope>
    <source>
        <strain evidence="2 3">MMS17-GH009</strain>
    </source>
</reference>
<feature type="domain" description="HTH cro/C1-type" evidence="1">
    <location>
        <begin position="67"/>
        <end position="122"/>
    </location>
</feature>
<accession>A0A372ZU81</accession>
<evidence type="ECO:0000313" key="2">
    <source>
        <dbReference type="EMBL" id="RGD59439.1"/>
    </source>
</evidence>
<sequence length="333" mass="37295">MLQCKPSDEQNANNHFDHDCCRPERSGRWRSGSSDGHTGALILRRTTAMAPGERVPTVRQRRIAADLKRLREKKGLSAEQVVSKLPDLLNLPKLSRYENARSAVKPDTLEALLDLYGCDDGLREVLREIARQKDQRGWWRGYSDTINPLYTDLITLETQAVEIKTFEGFFIPGLLQTPDYAAAIISRLSAVTTGVEAMVDVRIARQRVLNRSENPVKLCAVIHESALAISAGEGVMREQLSRLAKMSRLPNIQIQVMPADARPNPGFNGSFCLLEFPHRALDIVLTSGMVRSSWVEDPAEVDIYRGSFHEIMAAALNVDDSLDFIVKKRDELT</sequence>
<dbReference type="SUPFAM" id="SSF47413">
    <property type="entry name" value="lambda repressor-like DNA-binding domains"/>
    <property type="match status" value="1"/>
</dbReference>
<keyword evidence="3" id="KW-1185">Reference proteome</keyword>
<gene>
    <name evidence="2" type="ORF">DR950_18030</name>
</gene>
<proteinExistence type="predicted"/>
<comment type="caution">
    <text evidence="2">The sequence shown here is derived from an EMBL/GenBank/DDBJ whole genome shotgun (WGS) entry which is preliminary data.</text>
</comment>
<dbReference type="PROSITE" id="PS50943">
    <property type="entry name" value="HTH_CROC1"/>
    <property type="match status" value="1"/>
</dbReference>
<protein>
    <submittedName>
        <fullName evidence="2">XRE family transcriptional regulator</fullName>
    </submittedName>
</protein>
<evidence type="ECO:0000259" key="1">
    <source>
        <dbReference type="PROSITE" id="PS50943"/>
    </source>
</evidence>
<organism evidence="2 3">
    <name type="scientific">Kitasatospora xanthocidica</name>
    <dbReference type="NCBI Taxonomy" id="83382"/>
    <lineage>
        <taxon>Bacteria</taxon>
        <taxon>Bacillati</taxon>
        <taxon>Actinomycetota</taxon>
        <taxon>Actinomycetes</taxon>
        <taxon>Kitasatosporales</taxon>
        <taxon>Streptomycetaceae</taxon>
        <taxon>Kitasatospora</taxon>
    </lineage>
</organism>
<dbReference type="Pfam" id="PF13560">
    <property type="entry name" value="HTH_31"/>
    <property type="match status" value="1"/>
</dbReference>
<dbReference type="SMART" id="SM00530">
    <property type="entry name" value="HTH_XRE"/>
    <property type="match status" value="1"/>
</dbReference>
<dbReference type="GO" id="GO:0003677">
    <property type="term" value="F:DNA binding"/>
    <property type="evidence" value="ECO:0007669"/>
    <property type="project" value="InterPro"/>
</dbReference>